<accession>A0A6P0HIN6</accession>
<dbReference type="Pfam" id="PF07728">
    <property type="entry name" value="AAA_5"/>
    <property type="match status" value="1"/>
</dbReference>
<dbReference type="GO" id="GO:0005524">
    <property type="term" value="F:ATP binding"/>
    <property type="evidence" value="ECO:0007669"/>
    <property type="project" value="InterPro"/>
</dbReference>
<protein>
    <submittedName>
        <fullName evidence="2">MoxR family ATPase</fullName>
    </submittedName>
</protein>
<dbReference type="GO" id="GO:0016887">
    <property type="term" value="F:ATP hydrolysis activity"/>
    <property type="evidence" value="ECO:0007669"/>
    <property type="project" value="InterPro"/>
</dbReference>
<evidence type="ECO:0000313" key="3">
    <source>
        <dbReference type="Proteomes" id="UP000468687"/>
    </source>
</evidence>
<dbReference type="InterPro" id="IPR050764">
    <property type="entry name" value="CbbQ/NirQ/NorQ/GpvN"/>
</dbReference>
<dbReference type="InterPro" id="IPR003593">
    <property type="entry name" value="AAA+_ATPase"/>
</dbReference>
<evidence type="ECO:0000313" key="2">
    <source>
        <dbReference type="EMBL" id="NEN77495.1"/>
    </source>
</evidence>
<keyword evidence="3" id="KW-1185">Reference proteome</keyword>
<dbReference type="SMART" id="SM00382">
    <property type="entry name" value="AAA"/>
    <property type="match status" value="1"/>
</dbReference>
<sequence length="364" mass="39900">MPTCLPGSWCQACGKWWARTTTRGRRGGVGTTRQAAGACFGTPPPCRTARSVPTLVHLADPEVDREVHRRRRHVQGPESVAALVDDLARVGYLADEGTATAAWLAWRTSRPLLLEGEPGVGKTSLATALAQVLGRDLVRLQCYEGIDASAALYDWDHPRQLLHVRALEAAGGVDADALEHDLWSRRFLLPRPLLRSLEAPSVLLVDELDRADDEFEAFLLELLSDFAVTIPEYGTVTAEVPPLVVVTSNRTREVHDALKRRCYYHWVEHPDLDRETEIVRRSVPEADAALAAGVARVVARLRDEDLLKAPGVAESIDWARTLHALGATTVEPAAAARTLGAVLKYREDQQRVAAHLAELLAEPA</sequence>
<proteinExistence type="predicted"/>
<comment type="caution">
    <text evidence="2">The sequence shown here is derived from an EMBL/GenBank/DDBJ whole genome shotgun (WGS) entry which is preliminary data.</text>
</comment>
<dbReference type="Proteomes" id="UP000468687">
    <property type="component" value="Unassembled WGS sequence"/>
</dbReference>
<dbReference type="Gene3D" id="3.40.50.300">
    <property type="entry name" value="P-loop containing nucleotide triphosphate hydrolases"/>
    <property type="match status" value="1"/>
</dbReference>
<dbReference type="PANTHER" id="PTHR42759">
    <property type="entry name" value="MOXR FAMILY PROTEIN"/>
    <property type="match status" value="1"/>
</dbReference>
<dbReference type="InterPro" id="IPR027417">
    <property type="entry name" value="P-loop_NTPase"/>
</dbReference>
<reference evidence="2 3" key="1">
    <citation type="journal article" date="2014" name="Int. J. Syst. Evol. Microbiol.">
        <title>Nocardioides zeae sp. nov., isolated from the stem of Zea mays.</title>
        <authorList>
            <person name="Glaeser S.P."/>
            <person name="McInroy J.A."/>
            <person name="Busse H.J."/>
            <person name="Kampfer P."/>
        </authorList>
    </citation>
    <scope>NUCLEOTIDE SEQUENCE [LARGE SCALE GENOMIC DNA]</scope>
    <source>
        <strain evidence="2 3">JCM 30728</strain>
    </source>
</reference>
<dbReference type="CDD" id="cd00009">
    <property type="entry name" value="AAA"/>
    <property type="match status" value="1"/>
</dbReference>
<gene>
    <name evidence="2" type="ORF">G3T38_04310</name>
</gene>
<dbReference type="AlphaFoldDB" id="A0A6P0HIN6"/>
<organism evidence="2 3">
    <name type="scientific">Nocardioides zeae</name>
    <dbReference type="NCBI Taxonomy" id="1457234"/>
    <lineage>
        <taxon>Bacteria</taxon>
        <taxon>Bacillati</taxon>
        <taxon>Actinomycetota</taxon>
        <taxon>Actinomycetes</taxon>
        <taxon>Propionibacteriales</taxon>
        <taxon>Nocardioidaceae</taxon>
        <taxon>Nocardioides</taxon>
    </lineage>
</organism>
<name>A0A6P0HIN6_9ACTN</name>
<dbReference type="EMBL" id="JAAGXA010000002">
    <property type="protein sequence ID" value="NEN77495.1"/>
    <property type="molecule type" value="Genomic_DNA"/>
</dbReference>
<evidence type="ECO:0000259" key="1">
    <source>
        <dbReference type="SMART" id="SM00382"/>
    </source>
</evidence>
<dbReference type="InterPro" id="IPR011704">
    <property type="entry name" value="ATPase_dyneun-rel_AAA"/>
</dbReference>
<dbReference type="PANTHER" id="PTHR42759:SF1">
    <property type="entry name" value="MAGNESIUM-CHELATASE SUBUNIT CHLD"/>
    <property type="match status" value="1"/>
</dbReference>
<dbReference type="SUPFAM" id="SSF52540">
    <property type="entry name" value="P-loop containing nucleoside triphosphate hydrolases"/>
    <property type="match status" value="1"/>
</dbReference>
<feature type="domain" description="AAA+ ATPase" evidence="1">
    <location>
        <begin position="108"/>
        <end position="284"/>
    </location>
</feature>